<evidence type="ECO:0000256" key="4">
    <source>
        <dbReference type="ARBA" id="ARBA00022679"/>
    </source>
</evidence>
<evidence type="ECO:0000256" key="8">
    <source>
        <dbReference type="ARBA" id="ARBA00030128"/>
    </source>
</evidence>
<dbReference type="PROSITE" id="PS00856">
    <property type="entry name" value="GUANYLATE_KINASE_1"/>
    <property type="match status" value="1"/>
</dbReference>
<organism evidence="11 12">
    <name type="scientific">Aphanothece hegewaldii CCALA 016</name>
    <dbReference type="NCBI Taxonomy" id="2107694"/>
    <lineage>
        <taxon>Bacteria</taxon>
        <taxon>Bacillati</taxon>
        <taxon>Cyanobacteriota</taxon>
        <taxon>Cyanophyceae</taxon>
        <taxon>Oscillatoriophycideae</taxon>
        <taxon>Chroococcales</taxon>
        <taxon>Aphanothecaceae</taxon>
        <taxon>Aphanothece</taxon>
    </lineage>
</organism>
<accession>A0A2T1M1P4</accession>
<proteinExistence type="inferred from homology"/>
<dbReference type="InterPro" id="IPR008145">
    <property type="entry name" value="GK/Ca_channel_bsu"/>
</dbReference>
<dbReference type="InterPro" id="IPR020590">
    <property type="entry name" value="Guanylate_kinase_CS"/>
</dbReference>
<keyword evidence="9" id="KW-0963">Cytoplasm</keyword>
<dbReference type="SMART" id="SM00072">
    <property type="entry name" value="GuKc"/>
    <property type="match status" value="1"/>
</dbReference>
<reference evidence="11 12" key="1">
    <citation type="submission" date="2018-03" db="EMBL/GenBank/DDBJ databases">
        <title>The ancient ancestry and fast evolution of plastids.</title>
        <authorList>
            <person name="Moore K.R."/>
            <person name="Magnabosco C."/>
            <person name="Momper L."/>
            <person name="Gold D.A."/>
            <person name="Bosak T."/>
            <person name="Fournier G.P."/>
        </authorList>
    </citation>
    <scope>NUCLEOTIDE SEQUENCE [LARGE SCALE GENOMIC DNA]</scope>
    <source>
        <strain evidence="11 12">CCALA 016</strain>
    </source>
</reference>
<dbReference type="PANTHER" id="PTHR23117">
    <property type="entry name" value="GUANYLATE KINASE-RELATED"/>
    <property type="match status" value="1"/>
</dbReference>
<dbReference type="FunFam" id="3.30.63.10:FF:000002">
    <property type="entry name" value="Guanylate kinase 1"/>
    <property type="match status" value="1"/>
</dbReference>
<dbReference type="Gene3D" id="3.30.63.10">
    <property type="entry name" value="Guanylate Kinase phosphate binding domain"/>
    <property type="match status" value="1"/>
</dbReference>
<evidence type="ECO:0000256" key="1">
    <source>
        <dbReference type="ARBA" id="ARBA00005790"/>
    </source>
</evidence>
<keyword evidence="5 9" id="KW-0547">Nucleotide-binding</keyword>
<comment type="caution">
    <text evidence="11">The sequence shown here is derived from an EMBL/GenBank/DDBJ whole genome shotgun (WGS) entry which is preliminary data.</text>
</comment>
<evidence type="ECO:0000256" key="9">
    <source>
        <dbReference type="HAMAP-Rule" id="MF_00328"/>
    </source>
</evidence>
<dbReference type="CDD" id="cd00071">
    <property type="entry name" value="GMPK"/>
    <property type="match status" value="1"/>
</dbReference>
<dbReference type="AlphaFoldDB" id="A0A2T1M1P4"/>
<dbReference type="Gene3D" id="3.40.50.300">
    <property type="entry name" value="P-loop containing nucleotide triphosphate hydrolases"/>
    <property type="match status" value="1"/>
</dbReference>
<keyword evidence="4 9" id="KW-0808">Transferase</keyword>
<keyword evidence="12" id="KW-1185">Reference proteome</keyword>
<dbReference type="PROSITE" id="PS50052">
    <property type="entry name" value="GUANYLATE_KINASE_2"/>
    <property type="match status" value="1"/>
</dbReference>
<keyword evidence="7 9" id="KW-0067">ATP-binding</keyword>
<comment type="subcellular location">
    <subcellularLocation>
        <location evidence="9">Cytoplasm</location>
    </subcellularLocation>
</comment>
<dbReference type="GO" id="GO:0005829">
    <property type="term" value="C:cytosol"/>
    <property type="evidence" value="ECO:0007669"/>
    <property type="project" value="TreeGrafter"/>
</dbReference>
<reference evidence="11 12" key="2">
    <citation type="submission" date="2018-03" db="EMBL/GenBank/DDBJ databases">
        <authorList>
            <person name="Keele B.F."/>
        </authorList>
    </citation>
    <scope>NUCLEOTIDE SEQUENCE [LARGE SCALE GENOMIC DNA]</scope>
    <source>
        <strain evidence="11 12">CCALA 016</strain>
    </source>
</reference>
<dbReference type="InterPro" id="IPR008144">
    <property type="entry name" value="Guanylate_kin-like_dom"/>
</dbReference>
<dbReference type="GO" id="GO:0004385">
    <property type="term" value="F:GMP kinase activity"/>
    <property type="evidence" value="ECO:0007669"/>
    <property type="project" value="UniProtKB-UniRule"/>
</dbReference>
<comment type="catalytic activity">
    <reaction evidence="9">
        <text>GMP + ATP = GDP + ADP</text>
        <dbReference type="Rhea" id="RHEA:20780"/>
        <dbReference type="ChEBI" id="CHEBI:30616"/>
        <dbReference type="ChEBI" id="CHEBI:58115"/>
        <dbReference type="ChEBI" id="CHEBI:58189"/>
        <dbReference type="ChEBI" id="CHEBI:456216"/>
        <dbReference type="EC" id="2.7.4.8"/>
    </reaction>
</comment>
<keyword evidence="6 9" id="KW-0418">Kinase</keyword>
<dbReference type="EC" id="2.7.4.8" evidence="2 9"/>
<dbReference type="HAMAP" id="MF_00328">
    <property type="entry name" value="Guanylate_kinase"/>
    <property type="match status" value="1"/>
</dbReference>
<dbReference type="InterPro" id="IPR017665">
    <property type="entry name" value="Guanylate_kinase"/>
</dbReference>
<dbReference type="EMBL" id="PXOH01000003">
    <property type="protein sequence ID" value="PSF38621.1"/>
    <property type="molecule type" value="Genomic_DNA"/>
</dbReference>
<dbReference type="InterPro" id="IPR027417">
    <property type="entry name" value="P-loop_NTPase"/>
</dbReference>
<name>A0A2T1M1P4_9CHRO</name>
<dbReference type="SUPFAM" id="SSF52540">
    <property type="entry name" value="P-loop containing nucleoside triphosphate hydrolases"/>
    <property type="match status" value="1"/>
</dbReference>
<protein>
    <recommendedName>
        <fullName evidence="3 9">Guanylate kinase</fullName>
        <ecNumber evidence="2 9">2.7.4.8</ecNumber>
    </recommendedName>
    <alternativeName>
        <fullName evidence="8 9">GMP kinase</fullName>
    </alternativeName>
</protein>
<evidence type="ECO:0000256" key="3">
    <source>
        <dbReference type="ARBA" id="ARBA00016296"/>
    </source>
</evidence>
<dbReference type="NCBIfam" id="TIGR03263">
    <property type="entry name" value="guanyl_kin"/>
    <property type="match status" value="1"/>
</dbReference>
<dbReference type="RefSeq" id="WP_106455544.1">
    <property type="nucleotide sequence ID" value="NZ_PXOH01000003.1"/>
</dbReference>
<dbReference type="GO" id="GO:0005524">
    <property type="term" value="F:ATP binding"/>
    <property type="evidence" value="ECO:0007669"/>
    <property type="project" value="UniProtKB-UniRule"/>
</dbReference>
<evidence type="ECO:0000313" key="12">
    <source>
        <dbReference type="Proteomes" id="UP000239001"/>
    </source>
</evidence>
<evidence type="ECO:0000256" key="7">
    <source>
        <dbReference type="ARBA" id="ARBA00022840"/>
    </source>
</evidence>
<comment type="similarity">
    <text evidence="1 9">Belongs to the guanylate kinase family.</text>
</comment>
<gene>
    <name evidence="9" type="primary">gmk</name>
    <name evidence="11" type="ORF">C7H19_03700</name>
</gene>
<feature type="binding site" evidence="9">
    <location>
        <begin position="11"/>
        <end position="18"/>
    </location>
    <ligand>
        <name>ATP</name>
        <dbReference type="ChEBI" id="CHEBI:30616"/>
    </ligand>
</feature>
<evidence type="ECO:0000259" key="10">
    <source>
        <dbReference type="PROSITE" id="PS50052"/>
    </source>
</evidence>
<evidence type="ECO:0000313" key="11">
    <source>
        <dbReference type="EMBL" id="PSF38621.1"/>
    </source>
</evidence>
<evidence type="ECO:0000256" key="2">
    <source>
        <dbReference type="ARBA" id="ARBA00012961"/>
    </source>
</evidence>
<dbReference type="Proteomes" id="UP000239001">
    <property type="component" value="Unassembled WGS sequence"/>
</dbReference>
<evidence type="ECO:0000256" key="5">
    <source>
        <dbReference type="ARBA" id="ARBA00022741"/>
    </source>
</evidence>
<sequence>MMSGQLIVITGPSGVGKGTLVHKLLERYPNLHLSVSATTRLPRAGEIDGKDYYFVSKEVFGQMIQEEKLLEWAEFAGNCYGTPRIAVEEKLQQNISVLLEIEIEGAKQIKQTFPKAFRIFILPPSFDELDHRLRQRGTETETAILRRLERAKEEIALKEEFDRQIINDDLETALTALIKEIESII</sequence>
<dbReference type="PANTHER" id="PTHR23117:SF13">
    <property type="entry name" value="GUANYLATE KINASE"/>
    <property type="match status" value="1"/>
</dbReference>
<comment type="function">
    <text evidence="9">Essential for recycling GMP and indirectly, cGMP.</text>
</comment>
<evidence type="ECO:0000256" key="6">
    <source>
        <dbReference type="ARBA" id="ARBA00022777"/>
    </source>
</evidence>
<feature type="domain" description="Guanylate kinase-like" evidence="10">
    <location>
        <begin position="4"/>
        <end position="182"/>
    </location>
</feature>
<dbReference type="OrthoDB" id="9808150at2"/>
<dbReference type="Pfam" id="PF00625">
    <property type="entry name" value="Guanylate_kin"/>
    <property type="match status" value="1"/>
</dbReference>